<organism evidence="2 3">
    <name type="scientific">Catenaria anguillulae PL171</name>
    <dbReference type="NCBI Taxonomy" id="765915"/>
    <lineage>
        <taxon>Eukaryota</taxon>
        <taxon>Fungi</taxon>
        <taxon>Fungi incertae sedis</taxon>
        <taxon>Blastocladiomycota</taxon>
        <taxon>Blastocladiomycetes</taxon>
        <taxon>Blastocladiales</taxon>
        <taxon>Catenariaceae</taxon>
        <taxon>Catenaria</taxon>
    </lineage>
</organism>
<reference evidence="2 3" key="1">
    <citation type="submission" date="2016-07" db="EMBL/GenBank/DDBJ databases">
        <title>Pervasive Adenine N6-methylation of Active Genes in Fungi.</title>
        <authorList>
            <consortium name="DOE Joint Genome Institute"/>
            <person name="Mondo S.J."/>
            <person name="Dannebaum R.O."/>
            <person name="Kuo R.C."/>
            <person name="Labutti K."/>
            <person name="Haridas S."/>
            <person name="Kuo A."/>
            <person name="Salamov A."/>
            <person name="Ahrendt S.R."/>
            <person name="Lipzen A."/>
            <person name="Sullivan W."/>
            <person name="Andreopoulos W.B."/>
            <person name="Clum A."/>
            <person name="Lindquist E."/>
            <person name="Daum C."/>
            <person name="Ramamoorthy G.K."/>
            <person name="Gryganskyi A."/>
            <person name="Culley D."/>
            <person name="Magnuson J.K."/>
            <person name="James T.Y."/>
            <person name="O'Malley M.A."/>
            <person name="Stajich J.E."/>
            <person name="Spatafora J.W."/>
            <person name="Visel A."/>
            <person name="Grigoriev I.V."/>
        </authorList>
    </citation>
    <scope>NUCLEOTIDE SEQUENCE [LARGE SCALE GENOMIC DNA]</scope>
    <source>
        <strain evidence="2 3">PL171</strain>
    </source>
</reference>
<dbReference type="Proteomes" id="UP000193411">
    <property type="component" value="Unassembled WGS sequence"/>
</dbReference>
<name>A0A1Y2H0H5_9FUNG</name>
<proteinExistence type="predicted"/>
<comment type="caution">
    <text evidence="2">The sequence shown here is derived from an EMBL/GenBank/DDBJ whole genome shotgun (WGS) entry which is preliminary data.</text>
</comment>
<dbReference type="EMBL" id="MCFL01000366">
    <property type="protein sequence ID" value="ORZ28060.1"/>
    <property type="molecule type" value="Genomic_DNA"/>
</dbReference>
<evidence type="ECO:0000313" key="3">
    <source>
        <dbReference type="Proteomes" id="UP000193411"/>
    </source>
</evidence>
<keyword evidence="3" id="KW-1185">Reference proteome</keyword>
<evidence type="ECO:0000313" key="2">
    <source>
        <dbReference type="EMBL" id="ORZ28060.1"/>
    </source>
</evidence>
<sequence>MKPWVIIIFRSRVLVDQYFASSSLYVHLSAAPAIRMPPKFPRATTCRCRFPCLQMMMKMIPAWPPANVAMATPMSMLLLSLLLDMH</sequence>
<accession>A0A1Y2H0H5</accession>
<gene>
    <name evidence="2" type="ORF">BCR44DRAFT_233682</name>
</gene>
<keyword evidence="1" id="KW-0812">Transmembrane</keyword>
<keyword evidence="1" id="KW-1133">Transmembrane helix</keyword>
<feature type="transmembrane region" description="Helical" evidence="1">
    <location>
        <begin position="63"/>
        <end position="83"/>
    </location>
</feature>
<protein>
    <submittedName>
        <fullName evidence="2">Uncharacterized protein</fullName>
    </submittedName>
</protein>
<keyword evidence="1" id="KW-0472">Membrane</keyword>
<evidence type="ECO:0000256" key="1">
    <source>
        <dbReference type="SAM" id="Phobius"/>
    </source>
</evidence>
<dbReference type="AlphaFoldDB" id="A0A1Y2H0H5"/>